<dbReference type="PANTHER" id="PTHR42760">
    <property type="entry name" value="SHORT-CHAIN DEHYDROGENASES/REDUCTASES FAMILY MEMBER"/>
    <property type="match status" value="1"/>
</dbReference>
<dbReference type="GO" id="GO:0016616">
    <property type="term" value="F:oxidoreductase activity, acting on the CH-OH group of donors, NAD or NADP as acceptor"/>
    <property type="evidence" value="ECO:0007669"/>
    <property type="project" value="TreeGrafter"/>
</dbReference>
<evidence type="ECO:0000313" key="3">
    <source>
        <dbReference type="EMBL" id="RKS50503.1"/>
    </source>
</evidence>
<organism evidence="3 4">
    <name type="scientific">Gillisia mitskevichiae</name>
    <dbReference type="NCBI Taxonomy" id="270921"/>
    <lineage>
        <taxon>Bacteria</taxon>
        <taxon>Pseudomonadati</taxon>
        <taxon>Bacteroidota</taxon>
        <taxon>Flavobacteriia</taxon>
        <taxon>Flavobacteriales</taxon>
        <taxon>Flavobacteriaceae</taxon>
        <taxon>Gillisia</taxon>
    </lineage>
</organism>
<dbReference type="RefSeq" id="WP_121346106.1">
    <property type="nucleotide sequence ID" value="NZ_RBLG01000003.1"/>
</dbReference>
<name>A0A495PII7_9FLAO</name>
<protein>
    <submittedName>
        <fullName evidence="3">Gluconate 5-dehydrogenase</fullName>
    </submittedName>
</protein>
<dbReference type="AlphaFoldDB" id="A0A495PII7"/>
<gene>
    <name evidence="3" type="ORF">BC962_2266</name>
</gene>
<dbReference type="CDD" id="cd05233">
    <property type="entry name" value="SDR_c"/>
    <property type="match status" value="1"/>
</dbReference>
<dbReference type="Gene3D" id="3.40.50.720">
    <property type="entry name" value="NAD(P)-binding Rossmann-like Domain"/>
    <property type="match status" value="1"/>
</dbReference>
<dbReference type="PRINTS" id="PR00080">
    <property type="entry name" value="SDRFAMILY"/>
</dbReference>
<dbReference type="OrthoDB" id="9775296at2"/>
<dbReference type="PRINTS" id="PR00081">
    <property type="entry name" value="GDHRDH"/>
</dbReference>
<comment type="caution">
    <text evidence="3">The sequence shown here is derived from an EMBL/GenBank/DDBJ whole genome shotgun (WGS) entry which is preliminary data.</text>
</comment>
<evidence type="ECO:0000256" key="1">
    <source>
        <dbReference type="ARBA" id="ARBA00006484"/>
    </source>
</evidence>
<dbReference type="Pfam" id="PF00106">
    <property type="entry name" value="adh_short"/>
    <property type="match status" value="1"/>
</dbReference>
<dbReference type="EMBL" id="RBLG01000003">
    <property type="protein sequence ID" value="RKS50503.1"/>
    <property type="molecule type" value="Genomic_DNA"/>
</dbReference>
<dbReference type="PANTHER" id="PTHR42760:SF132">
    <property type="entry name" value="SHORT-CHAIN DEHYDROGENASE_REDUCTASE FAMILY PROTEIN"/>
    <property type="match status" value="1"/>
</dbReference>
<keyword evidence="4" id="KW-1185">Reference proteome</keyword>
<dbReference type="InterPro" id="IPR036291">
    <property type="entry name" value="NAD(P)-bd_dom_sf"/>
</dbReference>
<evidence type="ECO:0000256" key="2">
    <source>
        <dbReference type="RuleBase" id="RU000363"/>
    </source>
</evidence>
<proteinExistence type="inferred from homology"/>
<accession>A0A495PII7</accession>
<dbReference type="Proteomes" id="UP000276282">
    <property type="component" value="Unassembled WGS sequence"/>
</dbReference>
<dbReference type="SUPFAM" id="SSF51735">
    <property type="entry name" value="NAD(P)-binding Rossmann-fold domains"/>
    <property type="match status" value="1"/>
</dbReference>
<dbReference type="InterPro" id="IPR002347">
    <property type="entry name" value="SDR_fam"/>
</dbReference>
<evidence type="ECO:0000313" key="4">
    <source>
        <dbReference type="Proteomes" id="UP000276282"/>
    </source>
</evidence>
<sequence length="258" mass="28120">MSDNLQGKKIIITGATSGLGLAMAKAVAVAGASVLITGHSEEKIHNAVEEVKALNADVYGLMMNVRNETEIENAVQWVTNKWGILDVLVNNAGIGMRTVNPSFLTKPEPFYKITAEGFRNLIDTNLTGYFLVAKAFVPLFLQAGKGKIINISMNHETMRRKGFVPYGPSRAGAESLSLIMAEDLKEKNIAVNMLLPGGATETGMIPDEFREEIIQHFQLLNPNVMAAPIVFLSSDESNGITGQRIVAIEFEAWKSKLK</sequence>
<comment type="similarity">
    <text evidence="1 2">Belongs to the short-chain dehydrogenases/reductases (SDR) family.</text>
</comment>
<reference evidence="3 4" key="1">
    <citation type="submission" date="2018-10" db="EMBL/GenBank/DDBJ databases">
        <title>Genomic Encyclopedia of Archaeal and Bacterial Type Strains, Phase II (KMG-II): from individual species to whole genera.</title>
        <authorList>
            <person name="Goeker M."/>
        </authorList>
    </citation>
    <scope>NUCLEOTIDE SEQUENCE [LARGE SCALE GENOMIC DNA]</scope>
    <source>
        <strain evidence="3 4">DSM 19839</strain>
    </source>
</reference>